<evidence type="ECO:0000313" key="2">
    <source>
        <dbReference type="Proteomes" id="UP001598300"/>
    </source>
</evidence>
<proteinExistence type="predicted"/>
<gene>
    <name evidence="1" type="ORF">ACFWR3_32445</name>
</gene>
<dbReference type="RefSeq" id="WP_141760916.1">
    <property type="nucleotide sequence ID" value="NZ_JBHVRE010000027.1"/>
</dbReference>
<name>A0ABW6E3W5_9ACTN</name>
<accession>A0ABW6E3W5</accession>
<comment type="caution">
    <text evidence="1">The sequence shown here is derived from an EMBL/GenBank/DDBJ whole genome shotgun (WGS) entry which is preliminary data.</text>
</comment>
<protein>
    <recommendedName>
        <fullName evidence="3">Lipoprotein</fullName>
    </recommendedName>
</protein>
<dbReference type="Proteomes" id="UP001598300">
    <property type="component" value="Unassembled WGS sequence"/>
</dbReference>
<dbReference type="EMBL" id="JBHXPM010000046">
    <property type="protein sequence ID" value="MFD3960776.1"/>
    <property type="molecule type" value="Genomic_DNA"/>
</dbReference>
<evidence type="ECO:0008006" key="3">
    <source>
        <dbReference type="Google" id="ProtNLM"/>
    </source>
</evidence>
<sequence length="166" mass="17038">MTTVIVTTVMKRTGTPLRRVGRTLVLPLAAVVMVACGNESRSAEAVADAPRTTVASEATVAAVTKDMVDAVAEAGLTQTGEPTREEDCAVGVMAQRQGAERGQGDGIAGILGGKGWVGGESHSTEGLEQTLLTKQGWELRLRSYSGEGEAGGLVALIASRSGCDLP</sequence>
<keyword evidence="2" id="KW-1185">Reference proteome</keyword>
<reference evidence="1 2" key="1">
    <citation type="submission" date="2024-09" db="EMBL/GenBank/DDBJ databases">
        <title>The Natural Products Discovery Center: Release of the First 8490 Sequenced Strains for Exploring Actinobacteria Biosynthetic Diversity.</title>
        <authorList>
            <person name="Kalkreuter E."/>
            <person name="Kautsar S.A."/>
            <person name="Yang D."/>
            <person name="Bader C.D."/>
            <person name="Teijaro C.N."/>
            <person name="Fluegel L."/>
            <person name="Davis C.M."/>
            <person name="Simpson J.R."/>
            <person name="Lauterbach L."/>
            <person name="Steele A.D."/>
            <person name="Gui C."/>
            <person name="Meng S."/>
            <person name="Li G."/>
            <person name="Viehrig K."/>
            <person name="Ye F."/>
            <person name="Su P."/>
            <person name="Kiefer A.F."/>
            <person name="Nichols A."/>
            <person name="Cepeda A.J."/>
            <person name="Yan W."/>
            <person name="Fan B."/>
            <person name="Jiang Y."/>
            <person name="Adhikari A."/>
            <person name="Zheng C.-J."/>
            <person name="Schuster L."/>
            <person name="Cowan T.M."/>
            <person name="Smanski M.J."/>
            <person name="Chevrette M.G."/>
            <person name="De Carvalho L.P.S."/>
            <person name="Shen B."/>
        </authorList>
    </citation>
    <scope>NUCLEOTIDE SEQUENCE [LARGE SCALE GENOMIC DNA]</scope>
    <source>
        <strain evidence="1 2">NPDC058584</strain>
    </source>
</reference>
<organism evidence="1 2">
    <name type="scientific">Streptomyces bacillaris</name>
    <dbReference type="NCBI Taxonomy" id="68179"/>
    <lineage>
        <taxon>Bacteria</taxon>
        <taxon>Bacillati</taxon>
        <taxon>Actinomycetota</taxon>
        <taxon>Actinomycetes</taxon>
        <taxon>Kitasatosporales</taxon>
        <taxon>Streptomycetaceae</taxon>
        <taxon>Streptomyces</taxon>
    </lineage>
</organism>
<evidence type="ECO:0000313" key="1">
    <source>
        <dbReference type="EMBL" id="MFD3960776.1"/>
    </source>
</evidence>